<proteinExistence type="inferred from homology"/>
<comment type="similarity">
    <text evidence="3">Belongs to the CSN1 family.</text>
</comment>
<evidence type="ECO:0000256" key="7">
    <source>
        <dbReference type="SAM" id="MobiDB-lite"/>
    </source>
</evidence>
<dbReference type="Gene3D" id="1.25.40.570">
    <property type="match status" value="2"/>
</dbReference>
<dbReference type="InterPro" id="IPR045135">
    <property type="entry name" value="Rpn7_N"/>
</dbReference>
<feature type="compositionally biased region" description="Polar residues" evidence="7">
    <location>
        <begin position="1"/>
        <end position="12"/>
    </location>
</feature>
<dbReference type="AlphaFoldDB" id="A0ABD3LZ23"/>
<dbReference type="EMBL" id="JALLBG020000278">
    <property type="protein sequence ID" value="KAL3757000.1"/>
    <property type="molecule type" value="Genomic_DNA"/>
</dbReference>
<keyword evidence="5" id="KW-0736">Signalosome</keyword>
<dbReference type="GO" id="GO:0008180">
    <property type="term" value="C:COP9 signalosome"/>
    <property type="evidence" value="ECO:0007669"/>
    <property type="project" value="UniProtKB-KW"/>
</dbReference>
<keyword evidence="4" id="KW-0963">Cytoplasm</keyword>
<evidence type="ECO:0000313" key="11">
    <source>
        <dbReference type="Proteomes" id="UP001530293"/>
    </source>
</evidence>
<dbReference type="PANTHER" id="PTHR14145:SF2">
    <property type="entry name" value="COP9 SIGNALOSOME COMPLEX SUBUNIT 1"/>
    <property type="match status" value="1"/>
</dbReference>
<dbReference type="Proteomes" id="UP001530293">
    <property type="component" value="Unassembled WGS sequence"/>
</dbReference>
<dbReference type="InterPro" id="IPR019585">
    <property type="entry name" value="Rpn7/CSN1"/>
</dbReference>
<evidence type="ECO:0000259" key="9">
    <source>
        <dbReference type="Pfam" id="PF10602"/>
    </source>
</evidence>
<evidence type="ECO:0000259" key="8">
    <source>
        <dbReference type="Pfam" id="PF01399"/>
    </source>
</evidence>
<feature type="region of interest" description="Disordered" evidence="7">
    <location>
        <begin position="593"/>
        <end position="647"/>
    </location>
</feature>
<comment type="subcellular location">
    <subcellularLocation>
        <location evidence="2">Cytoplasm</location>
    </subcellularLocation>
    <subcellularLocation>
        <location evidence="1">Nucleus</location>
    </subcellularLocation>
</comment>
<evidence type="ECO:0000256" key="6">
    <source>
        <dbReference type="ARBA" id="ARBA00023242"/>
    </source>
</evidence>
<organism evidence="10 11">
    <name type="scientific">Discostella pseudostelligera</name>
    <dbReference type="NCBI Taxonomy" id="259834"/>
    <lineage>
        <taxon>Eukaryota</taxon>
        <taxon>Sar</taxon>
        <taxon>Stramenopiles</taxon>
        <taxon>Ochrophyta</taxon>
        <taxon>Bacillariophyta</taxon>
        <taxon>Coscinodiscophyceae</taxon>
        <taxon>Thalassiosirophycidae</taxon>
        <taxon>Stephanodiscales</taxon>
        <taxon>Stephanodiscaceae</taxon>
        <taxon>Discostella</taxon>
    </lineage>
</organism>
<keyword evidence="11" id="KW-1185">Reference proteome</keyword>
<feature type="region of interest" description="Disordered" evidence="7">
    <location>
        <begin position="1"/>
        <end position="22"/>
    </location>
</feature>
<dbReference type="PANTHER" id="PTHR14145">
    <property type="entry name" value="26S PROTESOME SUBUNIT 6"/>
    <property type="match status" value="1"/>
</dbReference>
<feature type="compositionally biased region" description="Acidic residues" evidence="7">
    <location>
        <begin position="624"/>
        <end position="636"/>
    </location>
</feature>
<feature type="compositionally biased region" description="Low complexity" evidence="7">
    <location>
        <begin position="139"/>
        <end position="169"/>
    </location>
</feature>
<feature type="region of interest" description="Disordered" evidence="7">
    <location>
        <begin position="63"/>
        <end position="88"/>
    </location>
</feature>
<feature type="compositionally biased region" description="Low complexity" evidence="7">
    <location>
        <begin position="13"/>
        <end position="22"/>
    </location>
</feature>
<comment type="caution">
    <text evidence="10">The sequence shown here is derived from an EMBL/GenBank/DDBJ whole genome shotgun (WGS) entry which is preliminary data.</text>
</comment>
<feature type="region of interest" description="Disordered" evidence="7">
    <location>
        <begin position="139"/>
        <end position="170"/>
    </location>
</feature>
<reference evidence="10 11" key="1">
    <citation type="submission" date="2024-10" db="EMBL/GenBank/DDBJ databases">
        <title>Updated reference genomes for cyclostephanoid diatoms.</title>
        <authorList>
            <person name="Roberts W.R."/>
            <person name="Alverson A.J."/>
        </authorList>
    </citation>
    <scope>NUCLEOTIDE SEQUENCE [LARGE SCALE GENOMIC DNA]</scope>
    <source>
        <strain evidence="10 11">AJA232-27</strain>
    </source>
</reference>
<dbReference type="InterPro" id="IPR036390">
    <property type="entry name" value="WH_DNA-bd_sf"/>
</dbReference>
<gene>
    <name evidence="10" type="ORF">ACHAWU_003884</name>
</gene>
<sequence>MMMPTSQSQQFNTATTPPSTSTSLASSFFDLPSYISRYDAHSETHLQRLLHIGRYFHFHPDNANDGGSSNSSSNVIRGDDGSSGSVGNEIMINNSSNSSIAKQAYDIAISQIKQSGNFHRYLEEYGAAIPMASMGDVHATSSSSMAPEMTMTSPTTTATATSSTSSMSPQRHHHIDEASTYHNQHLHQHQQQQQHPIIQHYHPIYDSTFVQSSKLSAQTKLEILEGRLSIAQSKLMKESIRSGLLALAMFHREIGELREAWRRVIRSREYCTTATQHAQVTLLLLELCIDLRDWNSVHDTIARAERTVVVPSASSVAGGGGAGGGGGGGMMIGGGIGIGGDGLLVPSHEESYDLTLFHHKLKAAQGIAYLCENKYNLAAATFTSISSELTNQFSSVISAEDIALYGALLGWATFDREMVCAVVMEGVFKPRLELVPSMREALRHYSRAEYGLCLSYLQPGSSLRRDLEIDLHLHVHVPTLLDMIRDRCILQYFQPYSSVCLDKMGCVFGCSVKEMEEVVSKLISSGGMEGMKLGGRVRIDAHAKTLCVEDPTVAERRARRRVRVMAAKMGVQFKRNAEGMLLRVACISHGISAHDKTSGRNNKDGRGRDMGGRNRSERMGPDPLESDESDWDDAMDVDNHIVNPNEY</sequence>
<evidence type="ECO:0000256" key="2">
    <source>
        <dbReference type="ARBA" id="ARBA00004496"/>
    </source>
</evidence>
<dbReference type="InterPro" id="IPR000717">
    <property type="entry name" value="PCI_dom"/>
</dbReference>
<accession>A0ABD3LZ23</accession>
<evidence type="ECO:0000256" key="4">
    <source>
        <dbReference type="ARBA" id="ARBA00022490"/>
    </source>
</evidence>
<feature type="compositionally biased region" description="Basic and acidic residues" evidence="7">
    <location>
        <begin position="593"/>
        <end position="620"/>
    </location>
</feature>
<protein>
    <recommendedName>
        <fullName evidence="12">PCI domain-containing protein</fullName>
    </recommendedName>
</protein>
<evidence type="ECO:0000256" key="3">
    <source>
        <dbReference type="ARBA" id="ARBA00008793"/>
    </source>
</evidence>
<keyword evidence="6" id="KW-0539">Nucleus</keyword>
<feature type="domain" description="26S proteasome regulatory subunit Rpn7 N-terminal" evidence="9">
    <location>
        <begin position="206"/>
        <end position="417"/>
    </location>
</feature>
<evidence type="ECO:0000313" key="10">
    <source>
        <dbReference type="EMBL" id="KAL3757000.1"/>
    </source>
</evidence>
<dbReference type="GO" id="GO:0005737">
    <property type="term" value="C:cytoplasm"/>
    <property type="evidence" value="ECO:0007669"/>
    <property type="project" value="UniProtKB-SubCell"/>
</dbReference>
<dbReference type="Pfam" id="PF01399">
    <property type="entry name" value="PCI"/>
    <property type="match status" value="1"/>
</dbReference>
<dbReference type="Pfam" id="PF10602">
    <property type="entry name" value="RPN7"/>
    <property type="match status" value="1"/>
</dbReference>
<evidence type="ECO:0000256" key="1">
    <source>
        <dbReference type="ARBA" id="ARBA00004123"/>
    </source>
</evidence>
<dbReference type="SUPFAM" id="SSF46785">
    <property type="entry name" value="Winged helix' DNA-binding domain"/>
    <property type="match status" value="1"/>
</dbReference>
<feature type="domain" description="PCI" evidence="8">
    <location>
        <begin position="464"/>
        <end position="530"/>
    </location>
</feature>
<evidence type="ECO:0008006" key="12">
    <source>
        <dbReference type="Google" id="ProtNLM"/>
    </source>
</evidence>
<feature type="compositionally biased region" description="Low complexity" evidence="7">
    <location>
        <begin position="63"/>
        <end position="74"/>
    </location>
</feature>
<name>A0ABD3LZ23_9STRA</name>
<evidence type="ECO:0000256" key="5">
    <source>
        <dbReference type="ARBA" id="ARBA00022790"/>
    </source>
</evidence>